<keyword evidence="2" id="KW-1185">Reference proteome</keyword>
<evidence type="ECO:0000313" key="1">
    <source>
        <dbReference type="EMBL" id="KAH7904187.1"/>
    </source>
</evidence>
<organism evidence="1 2">
    <name type="scientific">Hygrophoropsis aurantiaca</name>
    <dbReference type="NCBI Taxonomy" id="72124"/>
    <lineage>
        <taxon>Eukaryota</taxon>
        <taxon>Fungi</taxon>
        <taxon>Dikarya</taxon>
        <taxon>Basidiomycota</taxon>
        <taxon>Agaricomycotina</taxon>
        <taxon>Agaricomycetes</taxon>
        <taxon>Agaricomycetidae</taxon>
        <taxon>Boletales</taxon>
        <taxon>Coniophorineae</taxon>
        <taxon>Hygrophoropsidaceae</taxon>
        <taxon>Hygrophoropsis</taxon>
    </lineage>
</organism>
<proteinExistence type="predicted"/>
<gene>
    <name evidence="1" type="ORF">BJ138DRAFT_1107039</name>
</gene>
<accession>A0ACB7ZU16</accession>
<comment type="caution">
    <text evidence="1">The sequence shown here is derived from an EMBL/GenBank/DDBJ whole genome shotgun (WGS) entry which is preliminary data.</text>
</comment>
<protein>
    <submittedName>
        <fullName evidence="1">Uncharacterized protein</fullName>
    </submittedName>
</protein>
<feature type="non-terminal residue" evidence="1">
    <location>
        <position position="1"/>
    </location>
</feature>
<dbReference type="Proteomes" id="UP000790377">
    <property type="component" value="Unassembled WGS sequence"/>
</dbReference>
<reference evidence="1" key="1">
    <citation type="journal article" date="2021" name="New Phytol.">
        <title>Evolutionary innovations through gain and loss of genes in the ectomycorrhizal Boletales.</title>
        <authorList>
            <person name="Wu G."/>
            <person name="Miyauchi S."/>
            <person name="Morin E."/>
            <person name="Kuo A."/>
            <person name="Drula E."/>
            <person name="Varga T."/>
            <person name="Kohler A."/>
            <person name="Feng B."/>
            <person name="Cao Y."/>
            <person name="Lipzen A."/>
            <person name="Daum C."/>
            <person name="Hundley H."/>
            <person name="Pangilinan J."/>
            <person name="Johnson J."/>
            <person name="Barry K."/>
            <person name="LaButti K."/>
            <person name="Ng V."/>
            <person name="Ahrendt S."/>
            <person name="Min B."/>
            <person name="Choi I.G."/>
            <person name="Park H."/>
            <person name="Plett J.M."/>
            <person name="Magnuson J."/>
            <person name="Spatafora J.W."/>
            <person name="Nagy L.G."/>
            <person name="Henrissat B."/>
            <person name="Grigoriev I.V."/>
            <person name="Yang Z.L."/>
            <person name="Xu J."/>
            <person name="Martin F.M."/>
        </authorList>
    </citation>
    <scope>NUCLEOTIDE SEQUENCE</scope>
    <source>
        <strain evidence="1">ATCC 28755</strain>
    </source>
</reference>
<evidence type="ECO:0000313" key="2">
    <source>
        <dbReference type="Proteomes" id="UP000790377"/>
    </source>
</evidence>
<dbReference type="EMBL" id="MU268574">
    <property type="protein sequence ID" value="KAH7904187.1"/>
    <property type="molecule type" value="Genomic_DNA"/>
</dbReference>
<sequence>RAEYVQAQLPQVVRGKNVVPFLYADSARLTKSWQAPLLIDILAWHVKRVGNSFQVFGRPSGALGMSAAAFQRALTLYKTGNNEKDEKDSDIKVKRKPGIDFDNVWGLSAQRFTKFTSELPETKWERILEDISAINASSKNIAARDEDSGDDTFDIPLSDEEESGDERAEDLPEHDDDEESD</sequence>
<name>A0ACB7ZU16_9AGAM</name>